<dbReference type="Proteomes" id="UP001652621">
    <property type="component" value="Unplaced"/>
</dbReference>
<name>A0ABM3VLY8_MUSDO</name>
<keyword evidence="2" id="KW-1185">Reference proteome</keyword>
<gene>
    <name evidence="3" type="primary">LOC131806571</name>
</gene>
<protein>
    <submittedName>
        <fullName evidence="3">Homeobox protein 2-like</fullName>
    </submittedName>
</protein>
<reference evidence="3" key="1">
    <citation type="submission" date="2025-08" db="UniProtKB">
        <authorList>
            <consortium name="RefSeq"/>
        </authorList>
    </citation>
    <scope>IDENTIFICATION</scope>
    <source>
        <strain evidence="3">Aabys</strain>
        <tissue evidence="3">Whole body</tissue>
    </source>
</reference>
<feature type="region of interest" description="Disordered" evidence="1">
    <location>
        <begin position="175"/>
        <end position="220"/>
    </location>
</feature>
<sequence>METNDLKTIVALVPVFTGKKEDLESFTANLELDSRVQNRIKQKGIPKNINDLISALKTAYKPVKSSNAVLNELSGLTQRNNNLQGFANKIESLVSELNEIQISDLGEQCRDAIIATNNLTAFNTFLNGLQDQQIVSTIEASRVSTFADALRIAERYVSRTKQRDVMYHNAQAIRDNKHGKKKYYNNGNNNNKRYNYNNGNNNDNNGYNRNKGNNKNYNSRDYNVNQVQDQGNFQVPETLRPSSPENTQ</sequence>
<dbReference type="RefSeq" id="XP_058986803.1">
    <property type="nucleotide sequence ID" value="XM_059130820.1"/>
</dbReference>
<proteinExistence type="predicted"/>
<evidence type="ECO:0000256" key="1">
    <source>
        <dbReference type="SAM" id="MobiDB-lite"/>
    </source>
</evidence>
<evidence type="ECO:0000313" key="3">
    <source>
        <dbReference type="RefSeq" id="XP_058986803.1"/>
    </source>
</evidence>
<organism evidence="2 3">
    <name type="scientific">Musca domestica</name>
    <name type="common">House fly</name>
    <dbReference type="NCBI Taxonomy" id="7370"/>
    <lineage>
        <taxon>Eukaryota</taxon>
        <taxon>Metazoa</taxon>
        <taxon>Ecdysozoa</taxon>
        <taxon>Arthropoda</taxon>
        <taxon>Hexapoda</taxon>
        <taxon>Insecta</taxon>
        <taxon>Pterygota</taxon>
        <taxon>Neoptera</taxon>
        <taxon>Endopterygota</taxon>
        <taxon>Diptera</taxon>
        <taxon>Brachycera</taxon>
        <taxon>Muscomorpha</taxon>
        <taxon>Muscoidea</taxon>
        <taxon>Muscidae</taxon>
        <taxon>Musca</taxon>
    </lineage>
</organism>
<feature type="compositionally biased region" description="Low complexity" evidence="1">
    <location>
        <begin position="184"/>
        <end position="217"/>
    </location>
</feature>
<dbReference type="GeneID" id="131806571"/>
<evidence type="ECO:0000313" key="2">
    <source>
        <dbReference type="Proteomes" id="UP001652621"/>
    </source>
</evidence>
<accession>A0ABM3VLY8</accession>